<organism evidence="2 3">
    <name type="scientific">Rhodohalobacter mucosus</name>
    <dbReference type="NCBI Taxonomy" id="2079485"/>
    <lineage>
        <taxon>Bacteria</taxon>
        <taxon>Pseudomonadati</taxon>
        <taxon>Balneolota</taxon>
        <taxon>Balneolia</taxon>
        <taxon>Balneolales</taxon>
        <taxon>Balneolaceae</taxon>
        <taxon>Rhodohalobacter</taxon>
    </lineage>
</organism>
<gene>
    <name evidence="2" type="ORF">DDZ15_03220</name>
</gene>
<dbReference type="InterPro" id="IPR045749">
    <property type="entry name" value="DUF6090"/>
</dbReference>
<protein>
    <submittedName>
        <fullName evidence="2">Uncharacterized protein</fullName>
    </submittedName>
</protein>
<name>A0A316TXC7_9BACT</name>
<dbReference type="OrthoDB" id="975117at2"/>
<dbReference type="EMBL" id="QGGB01000003">
    <property type="protein sequence ID" value="PWN07292.1"/>
    <property type="molecule type" value="Genomic_DNA"/>
</dbReference>
<dbReference type="AlphaFoldDB" id="A0A316TXC7"/>
<evidence type="ECO:0000256" key="1">
    <source>
        <dbReference type="SAM" id="Phobius"/>
    </source>
</evidence>
<accession>A0A316TXC7</accession>
<keyword evidence="3" id="KW-1185">Reference proteome</keyword>
<sequence>MEQNKVRTYIFYAIGEILLVVIGILIALQVNNWNEQSKLDTKFKSTIEKVYNDLLLEEAIIKYRLDYFGEQISMMDTLLSSPDYYRREELPGRLLFVDLPRTPSGLAPQNAEFNMSLLDYSELNVEQSKLANKIFNYGLTASNQFNVDPGILETPIEDLMISYNIPTPPLSPALNDYQSDVYRAHFTNSHFDRAYQLLNSNELKTTLTTQRVMRIGALVGLTNARDENISLRNAIRDYFPDVSFIHQDIGIVGSALPAGWEPANKLSLTADPDDGFIFQGIFSFEDGEIKFVANDTWVANWGATPAGDRSLAANGQNISVGEGTYRVVVNFDTNRYSITPFEDE</sequence>
<dbReference type="Pfam" id="PF19578">
    <property type="entry name" value="DUF6090"/>
    <property type="match status" value="1"/>
</dbReference>
<proteinExistence type="predicted"/>
<dbReference type="Gene3D" id="2.60.40.3620">
    <property type="match status" value="1"/>
</dbReference>
<feature type="transmembrane region" description="Helical" evidence="1">
    <location>
        <begin position="9"/>
        <end position="28"/>
    </location>
</feature>
<evidence type="ECO:0000313" key="3">
    <source>
        <dbReference type="Proteomes" id="UP000245533"/>
    </source>
</evidence>
<reference evidence="2 3" key="1">
    <citation type="submission" date="2018-05" db="EMBL/GenBank/DDBJ databases">
        <title>Rhodohalobacter halophilus gen. nov., sp. nov., a moderately halophilic member of the family Balneolaceae.</title>
        <authorList>
            <person name="Liu Z.-W."/>
        </authorList>
    </citation>
    <scope>NUCLEOTIDE SEQUENCE [LARGE SCALE GENOMIC DNA]</scope>
    <source>
        <strain evidence="2 3">8A47</strain>
    </source>
</reference>
<keyword evidence="1" id="KW-1133">Transmembrane helix</keyword>
<evidence type="ECO:0000313" key="2">
    <source>
        <dbReference type="EMBL" id="PWN07292.1"/>
    </source>
</evidence>
<keyword evidence="1" id="KW-0472">Membrane</keyword>
<dbReference type="Proteomes" id="UP000245533">
    <property type="component" value="Unassembled WGS sequence"/>
</dbReference>
<keyword evidence="1" id="KW-0812">Transmembrane</keyword>
<comment type="caution">
    <text evidence="2">The sequence shown here is derived from an EMBL/GenBank/DDBJ whole genome shotgun (WGS) entry which is preliminary data.</text>
</comment>
<dbReference type="CDD" id="cd12956">
    <property type="entry name" value="CBM_SusE-F_like"/>
    <property type="match status" value="1"/>
</dbReference>